<organism evidence="1 2">
    <name type="scientific">Coprinopsis marcescibilis</name>
    <name type="common">Agaric fungus</name>
    <name type="synonym">Psathyrella marcescibilis</name>
    <dbReference type="NCBI Taxonomy" id="230819"/>
    <lineage>
        <taxon>Eukaryota</taxon>
        <taxon>Fungi</taxon>
        <taxon>Dikarya</taxon>
        <taxon>Basidiomycota</taxon>
        <taxon>Agaricomycotina</taxon>
        <taxon>Agaricomycetes</taxon>
        <taxon>Agaricomycetidae</taxon>
        <taxon>Agaricales</taxon>
        <taxon>Agaricineae</taxon>
        <taxon>Psathyrellaceae</taxon>
        <taxon>Coprinopsis</taxon>
    </lineage>
</organism>
<dbReference type="AlphaFoldDB" id="A0A5C3KAB6"/>
<dbReference type="Proteomes" id="UP000307440">
    <property type="component" value="Unassembled WGS sequence"/>
</dbReference>
<proteinExistence type="predicted"/>
<accession>A0A5C3KAB6</accession>
<reference evidence="1 2" key="1">
    <citation type="journal article" date="2019" name="Nat. Ecol. Evol.">
        <title>Megaphylogeny resolves global patterns of mushroom evolution.</title>
        <authorList>
            <person name="Varga T."/>
            <person name="Krizsan K."/>
            <person name="Foldi C."/>
            <person name="Dima B."/>
            <person name="Sanchez-Garcia M."/>
            <person name="Sanchez-Ramirez S."/>
            <person name="Szollosi G.J."/>
            <person name="Szarkandi J.G."/>
            <person name="Papp V."/>
            <person name="Albert L."/>
            <person name="Andreopoulos W."/>
            <person name="Angelini C."/>
            <person name="Antonin V."/>
            <person name="Barry K.W."/>
            <person name="Bougher N.L."/>
            <person name="Buchanan P."/>
            <person name="Buyck B."/>
            <person name="Bense V."/>
            <person name="Catcheside P."/>
            <person name="Chovatia M."/>
            <person name="Cooper J."/>
            <person name="Damon W."/>
            <person name="Desjardin D."/>
            <person name="Finy P."/>
            <person name="Geml J."/>
            <person name="Haridas S."/>
            <person name="Hughes K."/>
            <person name="Justo A."/>
            <person name="Karasinski D."/>
            <person name="Kautmanova I."/>
            <person name="Kiss B."/>
            <person name="Kocsube S."/>
            <person name="Kotiranta H."/>
            <person name="LaButti K.M."/>
            <person name="Lechner B.E."/>
            <person name="Liimatainen K."/>
            <person name="Lipzen A."/>
            <person name="Lukacs Z."/>
            <person name="Mihaltcheva S."/>
            <person name="Morgado L.N."/>
            <person name="Niskanen T."/>
            <person name="Noordeloos M.E."/>
            <person name="Ohm R.A."/>
            <person name="Ortiz-Santana B."/>
            <person name="Ovrebo C."/>
            <person name="Racz N."/>
            <person name="Riley R."/>
            <person name="Savchenko A."/>
            <person name="Shiryaev A."/>
            <person name="Soop K."/>
            <person name="Spirin V."/>
            <person name="Szebenyi C."/>
            <person name="Tomsovsky M."/>
            <person name="Tulloss R.E."/>
            <person name="Uehling J."/>
            <person name="Grigoriev I.V."/>
            <person name="Vagvolgyi C."/>
            <person name="Papp T."/>
            <person name="Martin F.M."/>
            <person name="Miettinen O."/>
            <person name="Hibbett D.S."/>
            <person name="Nagy L.G."/>
        </authorList>
    </citation>
    <scope>NUCLEOTIDE SEQUENCE [LARGE SCALE GENOMIC DNA]</scope>
    <source>
        <strain evidence="1 2">CBS 121175</strain>
    </source>
</reference>
<feature type="non-terminal residue" evidence="1">
    <location>
        <position position="1"/>
    </location>
</feature>
<evidence type="ECO:0000313" key="2">
    <source>
        <dbReference type="Proteomes" id="UP000307440"/>
    </source>
</evidence>
<sequence length="71" mass="8472">QEIFLHQICHFLTTLEAPQIRDPQQKRRFLAKATQFFVKDGKLFKRYKNKPPLLVIFEASQKMSILMQAHE</sequence>
<feature type="non-terminal residue" evidence="1">
    <location>
        <position position="71"/>
    </location>
</feature>
<dbReference type="OrthoDB" id="2894189at2759"/>
<name>A0A5C3KAB6_COPMA</name>
<evidence type="ECO:0000313" key="1">
    <source>
        <dbReference type="EMBL" id="TFK16888.1"/>
    </source>
</evidence>
<protein>
    <submittedName>
        <fullName evidence="1">Uncharacterized protein</fullName>
    </submittedName>
</protein>
<gene>
    <name evidence="1" type="ORF">FA15DRAFT_551999</name>
</gene>
<keyword evidence="2" id="KW-1185">Reference proteome</keyword>
<dbReference type="EMBL" id="ML210614">
    <property type="protein sequence ID" value="TFK16888.1"/>
    <property type="molecule type" value="Genomic_DNA"/>
</dbReference>